<proteinExistence type="predicted"/>
<reference evidence="2 3" key="1">
    <citation type="submission" date="2019-01" db="EMBL/GenBank/DDBJ databases">
        <title>Sequencing of cultivated peanut Arachis hypogaea provides insights into genome evolution and oil improvement.</title>
        <authorList>
            <person name="Chen X."/>
        </authorList>
    </citation>
    <scope>NUCLEOTIDE SEQUENCE [LARGE SCALE GENOMIC DNA]</scope>
    <source>
        <strain evidence="3">cv. Fuhuasheng</strain>
        <tissue evidence="2">Leaves</tissue>
    </source>
</reference>
<organism evidence="2 3">
    <name type="scientific">Arachis hypogaea</name>
    <name type="common">Peanut</name>
    <dbReference type="NCBI Taxonomy" id="3818"/>
    <lineage>
        <taxon>Eukaryota</taxon>
        <taxon>Viridiplantae</taxon>
        <taxon>Streptophyta</taxon>
        <taxon>Embryophyta</taxon>
        <taxon>Tracheophyta</taxon>
        <taxon>Spermatophyta</taxon>
        <taxon>Magnoliopsida</taxon>
        <taxon>eudicotyledons</taxon>
        <taxon>Gunneridae</taxon>
        <taxon>Pentapetalae</taxon>
        <taxon>rosids</taxon>
        <taxon>fabids</taxon>
        <taxon>Fabales</taxon>
        <taxon>Fabaceae</taxon>
        <taxon>Papilionoideae</taxon>
        <taxon>50 kb inversion clade</taxon>
        <taxon>dalbergioids sensu lato</taxon>
        <taxon>Dalbergieae</taxon>
        <taxon>Pterocarpus clade</taxon>
        <taxon>Arachis</taxon>
    </lineage>
</organism>
<feature type="compositionally biased region" description="Polar residues" evidence="1">
    <location>
        <begin position="146"/>
        <end position="157"/>
    </location>
</feature>
<feature type="region of interest" description="Disordered" evidence="1">
    <location>
        <begin position="123"/>
        <end position="157"/>
    </location>
</feature>
<evidence type="ECO:0000256" key="1">
    <source>
        <dbReference type="SAM" id="MobiDB-lite"/>
    </source>
</evidence>
<dbReference type="AlphaFoldDB" id="A0A445D1V6"/>
<name>A0A445D1V6_ARAHY</name>
<dbReference type="Proteomes" id="UP000289738">
    <property type="component" value="Chromosome A05"/>
</dbReference>
<keyword evidence="3" id="KW-1185">Reference proteome</keyword>
<dbReference type="EMBL" id="SDMP01000005">
    <property type="protein sequence ID" value="RYR57135.1"/>
    <property type="molecule type" value="Genomic_DNA"/>
</dbReference>
<sequence length="267" mass="30013">MGLRVLRTNAEVMRMCESVMKNENTIYLYFDHPIDANRDIIKEDVVSDGSNDSVYKINPPADNLLNKKVSETNEKENEDVVEVNKGNEVMNEANVAVNERNVEVNKLNEGMNGAMNEAANKIRVASAPEKGVKKVRKRQPRPPPNSLSQQRITSESGQAKIVDEATHENDVNDADNEGANEGHNQIVSHDANEGVNMDQPIMDKIVTEEVVIESTTHDVTQTYENLNRRRNHLRPQPSRQRIVLGRDNEAPRIEVPNPNRDARHSGP</sequence>
<accession>A0A445D1V6</accession>
<protein>
    <submittedName>
        <fullName evidence="2">Uncharacterized protein</fullName>
    </submittedName>
</protein>
<gene>
    <name evidence="2" type="ORF">Ahy_A05g022870</name>
</gene>
<evidence type="ECO:0000313" key="2">
    <source>
        <dbReference type="EMBL" id="RYR57135.1"/>
    </source>
</evidence>
<feature type="region of interest" description="Disordered" evidence="1">
    <location>
        <begin position="227"/>
        <end position="267"/>
    </location>
</feature>
<evidence type="ECO:0000313" key="3">
    <source>
        <dbReference type="Proteomes" id="UP000289738"/>
    </source>
</evidence>
<comment type="caution">
    <text evidence="2">The sequence shown here is derived from an EMBL/GenBank/DDBJ whole genome shotgun (WGS) entry which is preliminary data.</text>
</comment>